<protein>
    <recommendedName>
        <fullName evidence="1">Flagella basal body P-ring formation protein FlgA</fullName>
    </recommendedName>
</protein>
<sequence>MKLAKIFFILLFNFAYETNANDLISHLNIFFKREYSFNINNFRIIMDNSFTRKQICKKSSFLLSHNFYHFGLFDILYICGKQHEHLKIKLEAIGKYVVANKKIIRGTKINKSDLIRITGRLDKLPNGTYLEKKDVINRINVRDILPFQPITSFITHKFWIIKINQKVTIKFKGVSFEIITIGRALENGSIKEKIRVQIENGKVVSGVINEIGEIVVIL</sequence>
<feature type="domain" description="Flagella basal body P-ring formation protein FlgA SAF" evidence="2">
    <location>
        <begin position="95"/>
        <end position="215"/>
    </location>
</feature>
<evidence type="ECO:0000259" key="2">
    <source>
        <dbReference type="Pfam" id="PF13144"/>
    </source>
</evidence>
<dbReference type="PANTHER" id="PTHR36307">
    <property type="entry name" value="FLAGELLA BASAL BODY P-RING FORMATION PROTEIN FLGA"/>
    <property type="match status" value="1"/>
</dbReference>
<dbReference type="Gene3D" id="2.30.30.760">
    <property type="match status" value="1"/>
</dbReference>
<evidence type="ECO:0000256" key="1">
    <source>
        <dbReference type="RuleBase" id="RU362063"/>
    </source>
</evidence>
<reference evidence="3 4" key="2">
    <citation type="submission" date="2019-05" db="EMBL/GenBank/DDBJ databases">
        <title>Genome evolution of the obligate endosymbiont Buchnera aphidicola.</title>
        <authorList>
            <person name="Moran N.A."/>
        </authorList>
    </citation>
    <scope>NUCLEOTIDE SEQUENCE [LARGE SCALE GENOMIC DNA]</scope>
    <source>
        <strain evidence="3 4">Ane</strain>
    </source>
</reference>
<dbReference type="Proteomes" id="UP000298791">
    <property type="component" value="Chromosome"/>
</dbReference>
<keyword evidence="3" id="KW-0966">Cell projection</keyword>
<proteinExistence type="inferred from homology"/>
<dbReference type="GO" id="GO:0042597">
    <property type="term" value="C:periplasmic space"/>
    <property type="evidence" value="ECO:0007669"/>
    <property type="project" value="UniProtKB-SubCell"/>
</dbReference>
<dbReference type="GO" id="GO:0044780">
    <property type="term" value="P:bacterial-type flagellum assembly"/>
    <property type="evidence" value="ECO:0007669"/>
    <property type="project" value="InterPro"/>
</dbReference>
<dbReference type="EMBL" id="CP034885">
    <property type="protein sequence ID" value="QCI18873.1"/>
    <property type="molecule type" value="Genomic_DNA"/>
</dbReference>
<dbReference type="NCBIfam" id="TIGR03170">
    <property type="entry name" value="flgA_cterm"/>
    <property type="match status" value="1"/>
</dbReference>
<name>A0A4D6XP80_9GAMM</name>
<evidence type="ECO:0000313" key="4">
    <source>
        <dbReference type="Proteomes" id="UP000298791"/>
    </source>
</evidence>
<dbReference type="Gene3D" id="3.90.1210.10">
    <property type="entry name" value="Antifreeze-like/N-acetylneuraminic acid synthase C-terminal domain"/>
    <property type="match status" value="1"/>
</dbReference>
<gene>
    <name evidence="3" type="primary">flgA</name>
    <name evidence="3" type="ORF">D9V64_01705</name>
</gene>
<organism evidence="3 4">
    <name type="scientific">Buchnera aphidicola</name>
    <name type="common">Aphis nerii</name>
    <dbReference type="NCBI Taxonomy" id="1241835"/>
    <lineage>
        <taxon>Bacteria</taxon>
        <taxon>Pseudomonadati</taxon>
        <taxon>Pseudomonadota</taxon>
        <taxon>Gammaproteobacteria</taxon>
        <taxon>Enterobacterales</taxon>
        <taxon>Erwiniaceae</taxon>
        <taxon>Buchnera</taxon>
    </lineage>
</organism>
<dbReference type="InterPro" id="IPR017585">
    <property type="entry name" value="SAF_FlgA"/>
</dbReference>
<keyword evidence="3" id="KW-0282">Flagellum</keyword>
<reference evidence="3 4" key="1">
    <citation type="submission" date="2018-12" db="EMBL/GenBank/DDBJ databases">
        <authorList>
            <person name="Chong R.A."/>
        </authorList>
    </citation>
    <scope>NUCLEOTIDE SEQUENCE [LARGE SCALE GENOMIC DNA]</scope>
    <source>
        <strain evidence="3 4">Ane</strain>
    </source>
</reference>
<dbReference type="AlphaFoldDB" id="A0A4D6XP80"/>
<accession>A0A4D6XP80</accession>
<dbReference type="CDD" id="cd11614">
    <property type="entry name" value="SAF_CpaB_FlgA_like"/>
    <property type="match status" value="1"/>
</dbReference>
<dbReference type="RefSeq" id="WP_158366702.1">
    <property type="nucleotide sequence ID" value="NZ_CP034885.1"/>
</dbReference>
<comment type="subcellular location">
    <subcellularLocation>
        <location evidence="1">Periplasm</location>
    </subcellularLocation>
</comment>
<keyword evidence="1" id="KW-0574">Periplasm</keyword>
<dbReference type="OrthoDB" id="7065435at2"/>
<comment type="function">
    <text evidence="1">Involved in the assembly process of the P-ring formation. It may associate with FlgF on the rod constituting a structure essential for the P-ring assembly or may act as a modulator protein for the P-ring assembly.</text>
</comment>
<keyword evidence="1" id="KW-1005">Bacterial flagellum biogenesis</keyword>
<dbReference type="PANTHER" id="PTHR36307:SF1">
    <property type="entry name" value="FLAGELLA BASAL BODY P-RING FORMATION PROTEIN FLGA"/>
    <property type="match status" value="1"/>
</dbReference>
<dbReference type="Pfam" id="PF13144">
    <property type="entry name" value="ChapFlgA"/>
    <property type="match status" value="1"/>
</dbReference>
<evidence type="ECO:0000313" key="3">
    <source>
        <dbReference type="EMBL" id="QCI18873.1"/>
    </source>
</evidence>
<comment type="similarity">
    <text evidence="1">Belongs to the FlgA family.</text>
</comment>
<dbReference type="InterPro" id="IPR039246">
    <property type="entry name" value="Flagellar_FlgA"/>
</dbReference>
<keyword evidence="3" id="KW-0969">Cilium</keyword>